<accession>E2APT9</accession>
<dbReference type="STRING" id="104421.E2APT9"/>
<evidence type="ECO:0000313" key="2">
    <source>
        <dbReference type="EMBL" id="EFN64565.1"/>
    </source>
</evidence>
<keyword evidence="3" id="KW-1185">Reference proteome</keyword>
<protein>
    <submittedName>
        <fullName evidence="2">Integrator complex subunit 7</fullName>
    </submittedName>
</protein>
<dbReference type="Pfam" id="PF24436">
    <property type="entry name" value="INTS7_N"/>
    <property type="match status" value="1"/>
</dbReference>
<evidence type="ECO:0000313" key="3">
    <source>
        <dbReference type="Proteomes" id="UP000000311"/>
    </source>
</evidence>
<reference evidence="2 3" key="1">
    <citation type="journal article" date="2010" name="Science">
        <title>Genomic comparison of the ants Camponotus floridanus and Harpegnathos saltator.</title>
        <authorList>
            <person name="Bonasio R."/>
            <person name="Zhang G."/>
            <person name="Ye C."/>
            <person name="Mutti N.S."/>
            <person name="Fang X."/>
            <person name="Qin N."/>
            <person name="Donahue G."/>
            <person name="Yang P."/>
            <person name="Li Q."/>
            <person name="Li C."/>
            <person name="Zhang P."/>
            <person name="Huang Z."/>
            <person name="Berger S.L."/>
            <person name="Reinberg D."/>
            <person name="Wang J."/>
            <person name="Liebig J."/>
        </authorList>
    </citation>
    <scope>NUCLEOTIDE SEQUENCE [LARGE SCALE GENOMIC DNA]</scope>
    <source>
        <strain evidence="3">C129</strain>
    </source>
</reference>
<dbReference type="InterPro" id="IPR056516">
    <property type="entry name" value="INTS7_N"/>
</dbReference>
<gene>
    <name evidence="2" type="ORF">EAG_14483</name>
</gene>
<dbReference type="AlphaFoldDB" id="E2APT9"/>
<dbReference type="Proteomes" id="UP000000311">
    <property type="component" value="Unassembled WGS sequence"/>
</dbReference>
<sequence length="308" mass="35446">MELLELAETDYAQSKLFAVSMCSKISDMIRGQATPASMKLQLIPILQYMHHDIFTASMPNANMYSTSMDEYTHDSSYRKTLPSWKVKSANVYSAYSYKYSTIAITCSEHSMNVTYALRRVIILVICLTELCKITEIRSPYHRSDTKKKIYHNLKLTYIGIILEFVHPVISQHATSLHTARYKLKLPKRHFCPHRSSPKLRSECQIDCILFNDLSPLVALVAKEIITEETKRLICSSKATRQSFGCVSVVQHKETREYKHGGHKSYVDRQVDQQYFANRLHEISIAPKKKEADGAMLSLNFMRKYTLNS</sequence>
<evidence type="ECO:0000259" key="1">
    <source>
        <dbReference type="Pfam" id="PF24436"/>
    </source>
</evidence>
<dbReference type="EMBL" id="GL441581">
    <property type="protein sequence ID" value="EFN64565.1"/>
    <property type="molecule type" value="Genomic_DNA"/>
</dbReference>
<proteinExistence type="predicted"/>
<name>E2APT9_CAMFO</name>
<feature type="domain" description="Integrator complex subunit 7 N-terminal" evidence="1">
    <location>
        <begin position="12"/>
        <end position="60"/>
    </location>
</feature>
<dbReference type="OrthoDB" id="1921953at2759"/>
<organism evidence="3">
    <name type="scientific">Camponotus floridanus</name>
    <name type="common">Florida carpenter ant</name>
    <dbReference type="NCBI Taxonomy" id="104421"/>
    <lineage>
        <taxon>Eukaryota</taxon>
        <taxon>Metazoa</taxon>
        <taxon>Ecdysozoa</taxon>
        <taxon>Arthropoda</taxon>
        <taxon>Hexapoda</taxon>
        <taxon>Insecta</taxon>
        <taxon>Pterygota</taxon>
        <taxon>Neoptera</taxon>
        <taxon>Endopterygota</taxon>
        <taxon>Hymenoptera</taxon>
        <taxon>Apocrita</taxon>
        <taxon>Aculeata</taxon>
        <taxon>Formicoidea</taxon>
        <taxon>Formicidae</taxon>
        <taxon>Formicinae</taxon>
        <taxon>Camponotus</taxon>
    </lineage>
</organism>
<dbReference type="InParanoid" id="E2APT9"/>